<evidence type="ECO:0000256" key="3">
    <source>
        <dbReference type="ARBA" id="ARBA00022448"/>
    </source>
</evidence>
<evidence type="ECO:0000256" key="2">
    <source>
        <dbReference type="ARBA" id="ARBA00006602"/>
    </source>
</evidence>
<dbReference type="GO" id="GO:0015031">
    <property type="term" value="P:protein transport"/>
    <property type="evidence" value="ECO:0007669"/>
    <property type="project" value="UniProtKB-KW"/>
</dbReference>
<accession>A0A1Z2XSX4</accession>
<dbReference type="InterPro" id="IPR018035">
    <property type="entry name" value="Flagellar_FliH/T3SS_HrpE"/>
</dbReference>
<evidence type="ECO:0000259" key="9">
    <source>
        <dbReference type="Pfam" id="PF02108"/>
    </source>
</evidence>
<keyword evidence="12" id="KW-1185">Reference proteome</keyword>
<evidence type="ECO:0000256" key="5">
    <source>
        <dbReference type="ARBA" id="ARBA00022927"/>
    </source>
</evidence>
<dbReference type="RefSeq" id="WP_066539676.1">
    <property type="nucleotide sequence ID" value="NZ_CAQHGX010000003.1"/>
</dbReference>
<feature type="coiled-coil region" evidence="7">
    <location>
        <begin position="77"/>
        <end position="146"/>
    </location>
</feature>
<evidence type="ECO:0000256" key="4">
    <source>
        <dbReference type="ARBA" id="ARBA00022795"/>
    </source>
</evidence>
<name>A0A1Z2XSX4_9FIRM</name>
<dbReference type="GO" id="GO:0005829">
    <property type="term" value="C:cytosol"/>
    <property type="evidence" value="ECO:0007669"/>
    <property type="project" value="TreeGrafter"/>
</dbReference>
<dbReference type="InterPro" id="IPR051472">
    <property type="entry name" value="T3SS_Stator/FliH"/>
</dbReference>
<evidence type="ECO:0000313" key="10">
    <source>
        <dbReference type="EMBL" id="ASB41562.1"/>
    </source>
</evidence>
<dbReference type="PANTHER" id="PTHR34982:SF1">
    <property type="entry name" value="FLAGELLAR ASSEMBLY PROTEIN FLIH"/>
    <property type="match status" value="1"/>
</dbReference>
<comment type="similarity">
    <text evidence="2">Belongs to the FliH family.</text>
</comment>
<dbReference type="Proteomes" id="UP000596035">
    <property type="component" value="Chromosome"/>
</dbReference>
<dbReference type="AlphaFoldDB" id="A0A1Z2XSX4"/>
<feature type="region of interest" description="Disordered" evidence="8">
    <location>
        <begin position="24"/>
        <end position="73"/>
    </location>
</feature>
<evidence type="ECO:0000313" key="12">
    <source>
        <dbReference type="Proteomes" id="UP000196710"/>
    </source>
</evidence>
<reference evidence="10" key="1">
    <citation type="journal article" date="2017" name="Genome Announc.">
        <title>High-Quality Whole-Genome Sequences of the Oligo-Mouse-Microbiota Bacterial Community.</title>
        <authorList>
            <person name="Garzetti D."/>
            <person name="Brugiroux S."/>
            <person name="Bunk B."/>
            <person name="Pukall R."/>
            <person name="McCoy K.D."/>
            <person name="Macpherson A.J."/>
            <person name="Stecher B."/>
        </authorList>
    </citation>
    <scope>NUCLEOTIDE SEQUENCE</scope>
    <source>
        <strain evidence="10">KB18</strain>
    </source>
</reference>
<evidence type="ECO:0000313" key="13">
    <source>
        <dbReference type="Proteomes" id="UP000596035"/>
    </source>
</evidence>
<dbReference type="PANTHER" id="PTHR34982">
    <property type="entry name" value="YOP PROTEINS TRANSLOCATION PROTEIN L"/>
    <property type="match status" value="1"/>
</dbReference>
<dbReference type="KEGG" id="amur:ADH66_13410"/>
<dbReference type="Pfam" id="PF02108">
    <property type="entry name" value="FliH"/>
    <property type="match status" value="1"/>
</dbReference>
<keyword evidence="5" id="KW-0653">Protein transport</keyword>
<feature type="compositionally biased region" description="Basic and acidic residues" evidence="8">
    <location>
        <begin position="54"/>
        <end position="71"/>
    </location>
</feature>
<reference evidence="11 13" key="3">
    <citation type="submission" date="2020-11" db="EMBL/GenBank/DDBJ databases">
        <title>Closed and high quality bacterial genomes of the OMM12 community.</title>
        <authorList>
            <person name="Marbouty M."/>
            <person name="Lamy-Besnier Q."/>
            <person name="Debarbieux L."/>
            <person name="Koszul R."/>
        </authorList>
    </citation>
    <scope>NUCLEOTIDE SEQUENCE [LARGE SCALE GENOMIC DNA]</scope>
    <source>
        <strain evidence="11 13">KB18</strain>
    </source>
</reference>
<gene>
    <name evidence="10" type="ORF">ADH66_13410</name>
    <name evidence="11" type="ORF">I5Q82_03750</name>
</gene>
<proteinExistence type="inferred from homology"/>
<organism evidence="11 13">
    <name type="scientific">Acutalibacter muris</name>
    <dbReference type="NCBI Taxonomy" id="1796620"/>
    <lineage>
        <taxon>Bacteria</taxon>
        <taxon>Bacillati</taxon>
        <taxon>Bacillota</taxon>
        <taxon>Clostridia</taxon>
        <taxon>Eubacteriales</taxon>
        <taxon>Acutalibacteraceae</taxon>
        <taxon>Acutalibacter</taxon>
    </lineage>
</organism>
<evidence type="ECO:0000313" key="11">
    <source>
        <dbReference type="EMBL" id="QQR30823.1"/>
    </source>
</evidence>
<keyword evidence="6" id="KW-1006">Bacterial flagellum protein export</keyword>
<dbReference type="EMBL" id="CP065321">
    <property type="protein sequence ID" value="QQR30823.1"/>
    <property type="molecule type" value="Genomic_DNA"/>
</dbReference>
<evidence type="ECO:0000256" key="7">
    <source>
        <dbReference type="SAM" id="Coils"/>
    </source>
</evidence>
<evidence type="ECO:0000256" key="6">
    <source>
        <dbReference type="ARBA" id="ARBA00023225"/>
    </source>
</evidence>
<feature type="domain" description="Flagellar assembly protein FliH/Type III secretion system HrpE" evidence="9">
    <location>
        <begin position="144"/>
        <end position="272"/>
    </location>
</feature>
<keyword evidence="4" id="KW-1005">Bacterial flagellum biogenesis</keyword>
<protein>
    <submittedName>
        <fullName evidence="11">F0F1 ATP synthase subunit delta</fullName>
    </submittedName>
</protein>
<evidence type="ECO:0000256" key="8">
    <source>
        <dbReference type="SAM" id="MobiDB-lite"/>
    </source>
</evidence>
<dbReference type="EMBL" id="CP021422">
    <property type="protein sequence ID" value="ASB41562.1"/>
    <property type="molecule type" value="Genomic_DNA"/>
</dbReference>
<comment type="function">
    <text evidence="1">Needed for flagellar regrowth and assembly.</text>
</comment>
<keyword evidence="3" id="KW-0813">Transport</keyword>
<dbReference type="Proteomes" id="UP000196710">
    <property type="component" value="Chromosome"/>
</dbReference>
<reference evidence="12" key="2">
    <citation type="submission" date="2017-05" db="EMBL/GenBank/DDBJ databases">
        <title>Improved OligoMM genomes.</title>
        <authorList>
            <person name="Garzetti D."/>
        </authorList>
    </citation>
    <scope>NUCLEOTIDE SEQUENCE [LARGE SCALE GENOMIC DNA]</scope>
    <source>
        <strain evidence="12">KB18</strain>
    </source>
</reference>
<dbReference type="GO" id="GO:0044781">
    <property type="term" value="P:bacterial-type flagellum organization"/>
    <property type="evidence" value="ECO:0007669"/>
    <property type="project" value="UniProtKB-KW"/>
</dbReference>
<sequence>MPGIFKRFTSVSADKYVFPDAEDLSFPAEAEYEPPALEDLGGGDGESPPPDTEEQAREAEQKKPVKKKEPGPIDFAQVQAEAILAEAAEEARKLREKALAQAEEEAEELKRQAHTEGYQAGFAQGMAEGRQEAKVQREQMAAAQEKEITAFLKDAVRARDQLLEDSKQDLKELALAIAEKVIHVSLKSSGDILIRMIEAATAKRRRCEWVQVYIADCDAKASVNTVPELTEYLSRLSDRVRVIPMTGDESGTCIVEMPDEIIDASVSTQLDNLRGIITDEPDRRP</sequence>
<evidence type="ECO:0000256" key="1">
    <source>
        <dbReference type="ARBA" id="ARBA00003041"/>
    </source>
</evidence>
<keyword evidence="7" id="KW-0175">Coiled coil</keyword>